<reference evidence="1 2" key="1">
    <citation type="submission" date="2018-06" db="EMBL/GenBank/DDBJ databases">
        <authorList>
            <consortium name="Pathogen Informatics"/>
            <person name="Doyle S."/>
        </authorList>
    </citation>
    <scope>NUCLEOTIDE SEQUENCE [LARGE SCALE GENOMIC DNA]</scope>
    <source>
        <strain evidence="1 2">NCTC11535</strain>
    </source>
</reference>
<comment type="caution">
    <text evidence="1">The sequence shown here is derived from an EMBL/GenBank/DDBJ whole genome shotgun (WGS) entry which is preliminary data.</text>
</comment>
<dbReference type="RefSeq" id="WP_111835960.1">
    <property type="nucleotide sequence ID" value="NZ_UAPQ01000001.1"/>
</dbReference>
<dbReference type="Proteomes" id="UP000250006">
    <property type="component" value="Unassembled WGS sequence"/>
</dbReference>
<protein>
    <submittedName>
        <fullName evidence="1">Uncharacterized protein</fullName>
    </submittedName>
</protein>
<gene>
    <name evidence="1" type="ORF">NCTC11535_00693</name>
</gene>
<keyword evidence="2" id="KW-1185">Reference proteome</keyword>
<dbReference type="EMBL" id="UAPQ01000001">
    <property type="protein sequence ID" value="SPT53038.1"/>
    <property type="molecule type" value="Genomic_DNA"/>
</dbReference>
<organism evidence="1 2">
    <name type="scientific">Actinomyces bovis</name>
    <dbReference type="NCBI Taxonomy" id="1658"/>
    <lineage>
        <taxon>Bacteria</taxon>
        <taxon>Bacillati</taxon>
        <taxon>Actinomycetota</taxon>
        <taxon>Actinomycetes</taxon>
        <taxon>Actinomycetales</taxon>
        <taxon>Actinomycetaceae</taxon>
        <taxon>Actinomyces</taxon>
    </lineage>
</organism>
<name>A0ABY1VPP9_9ACTO</name>
<evidence type="ECO:0000313" key="1">
    <source>
        <dbReference type="EMBL" id="SPT53038.1"/>
    </source>
</evidence>
<sequence length="235" mass="24982">MRQFHRPARLNPELAESIEGAADIAATSELAHRTAQLLIGADAAPAPTNTASTTNPTPNNADHEPLAVTRAGVVAVASQGVDEVAELWADSPAGTLPGTLWRLFLLREWIRRDPKLVASRYATTIDLRNQPADSPALARLDAAICEAHRVPAPEQLRERIDALMRGEANGVQAVGPVCLLAAGFLRALAAGSQDTWIEDDADELADRVTRRDSALLATAAELADAARRVQVGALN</sequence>
<evidence type="ECO:0000313" key="2">
    <source>
        <dbReference type="Proteomes" id="UP000250006"/>
    </source>
</evidence>
<accession>A0ABY1VPP9</accession>
<proteinExistence type="predicted"/>